<keyword evidence="3" id="KW-1185">Reference proteome</keyword>
<keyword evidence="1" id="KW-0472">Membrane</keyword>
<dbReference type="GO" id="GO:0009773">
    <property type="term" value="P:photosynthetic electron transport in photosystem I"/>
    <property type="evidence" value="ECO:0007669"/>
    <property type="project" value="InterPro"/>
</dbReference>
<protein>
    <recommendedName>
        <fullName evidence="4">PGR5-like protein 1A, chloroplastic</fullName>
    </recommendedName>
</protein>
<proteinExistence type="predicted"/>
<evidence type="ECO:0008006" key="4">
    <source>
        <dbReference type="Google" id="ProtNLM"/>
    </source>
</evidence>
<dbReference type="OMA" id="YLVGYPI"/>
<reference evidence="2" key="1">
    <citation type="submission" date="2019-03" db="EMBL/GenBank/DDBJ databases">
        <title>WGS assembly of Setaria viridis.</title>
        <authorList>
            <person name="Huang P."/>
            <person name="Jenkins J."/>
            <person name="Grimwood J."/>
            <person name="Barry K."/>
            <person name="Healey A."/>
            <person name="Mamidi S."/>
            <person name="Sreedasyam A."/>
            <person name="Shu S."/>
            <person name="Feldman M."/>
            <person name="Wu J."/>
            <person name="Yu Y."/>
            <person name="Chen C."/>
            <person name="Johnson J."/>
            <person name="Rokhsar D."/>
            <person name="Baxter I."/>
            <person name="Schmutz J."/>
            <person name="Brutnell T."/>
            <person name="Kellogg E."/>
        </authorList>
    </citation>
    <scope>NUCLEOTIDE SEQUENCE [LARGE SCALE GENOMIC DNA]</scope>
</reference>
<name>A0A4U6V899_SETVI</name>
<feature type="transmembrane region" description="Helical" evidence="1">
    <location>
        <begin position="167"/>
        <end position="191"/>
    </location>
</feature>
<dbReference type="Proteomes" id="UP000298652">
    <property type="component" value="Chromosome 3"/>
</dbReference>
<dbReference type="GO" id="GO:0009535">
    <property type="term" value="C:chloroplast thylakoid membrane"/>
    <property type="evidence" value="ECO:0007669"/>
    <property type="project" value="InterPro"/>
</dbReference>
<dbReference type="GO" id="GO:0016730">
    <property type="term" value="F:oxidoreductase activity, acting on iron-sulfur proteins as donors"/>
    <property type="evidence" value="ECO:0007669"/>
    <property type="project" value="InterPro"/>
</dbReference>
<gene>
    <name evidence="2" type="ORF">SEVIR_3G066800v2</name>
</gene>
<dbReference type="PANTHER" id="PTHR31032:SF2">
    <property type="entry name" value="PGR5-LIKE A PROTEIN"/>
    <property type="match status" value="1"/>
</dbReference>
<dbReference type="AlphaFoldDB" id="A0A4U6V899"/>
<keyword evidence="1" id="KW-1133">Transmembrane helix</keyword>
<evidence type="ECO:0000256" key="1">
    <source>
        <dbReference type="SAM" id="Phobius"/>
    </source>
</evidence>
<dbReference type="InterPro" id="IPR039987">
    <property type="entry name" value="PGRL1"/>
</dbReference>
<evidence type="ECO:0000313" key="2">
    <source>
        <dbReference type="EMBL" id="TKW24702.1"/>
    </source>
</evidence>
<organism evidence="2 3">
    <name type="scientific">Setaria viridis</name>
    <name type="common">Green bristlegrass</name>
    <name type="synonym">Setaria italica subsp. viridis</name>
    <dbReference type="NCBI Taxonomy" id="4556"/>
    <lineage>
        <taxon>Eukaryota</taxon>
        <taxon>Viridiplantae</taxon>
        <taxon>Streptophyta</taxon>
        <taxon>Embryophyta</taxon>
        <taxon>Tracheophyta</taxon>
        <taxon>Spermatophyta</taxon>
        <taxon>Magnoliopsida</taxon>
        <taxon>Liliopsida</taxon>
        <taxon>Poales</taxon>
        <taxon>Poaceae</taxon>
        <taxon>PACMAD clade</taxon>
        <taxon>Panicoideae</taxon>
        <taxon>Panicodae</taxon>
        <taxon>Paniceae</taxon>
        <taxon>Cenchrinae</taxon>
        <taxon>Setaria</taxon>
    </lineage>
</organism>
<dbReference type="PANTHER" id="PTHR31032">
    <property type="entry name" value="PGR5-LIKE PROTEIN 1B, CHLOROPLASTIC"/>
    <property type="match status" value="1"/>
</dbReference>
<evidence type="ECO:0000313" key="3">
    <source>
        <dbReference type="Proteomes" id="UP000298652"/>
    </source>
</evidence>
<dbReference type="EMBL" id="CM016554">
    <property type="protein sequence ID" value="TKW24702.1"/>
    <property type="molecule type" value="Genomic_DNA"/>
</dbReference>
<dbReference type="Gramene" id="TKW24702">
    <property type="protein sequence ID" value="TKW24702"/>
    <property type="gene ID" value="SEVIR_3G066800v2"/>
</dbReference>
<accession>A0A4U6V899</accession>
<keyword evidence="1" id="KW-0812">Transmembrane</keyword>
<sequence length="322" mass="35361">MPDLLAFLLTLRRAPFPRIPPVVPPQHQQERPTTRAGAAVQLRSMAAAAPVAPGSGRVSRLRPRPTRVGLRGAGAVVAAAEGPSCLYVGPIETASQEKLEALYHQARDSYYSGQPLIVDDMFDKVELKLRLYGSKSVVKYPRCSLIRQSTYADAEEDQSMFMALSSIWMLLLLFGTSAFLVPSLYTLNLAFGDAFGARHLLYGAESLDAITRVNDLALVGLGYLVGYPIASASVGALRGLLSNNLVALKGSCPNCGEQVFAFVKTDKSIRAPHRAECHVCECPLEYRTKIEKSLSGPRRTWVYGRVYLVKQGHPRKRKWIND</sequence>